<dbReference type="AlphaFoldDB" id="A0A178I3H9"/>
<dbReference type="SUPFAM" id="SSF55729">
    <property type="entry name" value="Acyl-CoA N-acyltransferases (Nat)"/>
    <property type="match status" value="1"/>
</dbReference>
<proteinExistence type="predicted"/>
<keyword evidence="3" id="KW-1185">Reference proteome</keyword>
<dbReference type="PROSITE" id="PS51186">
    <property type="entry name" value="GNAT"/>
    <property type="match status" value="1"/>
</dbReference>
<dbReference type="InterPro" id="IPR000182">
    <property type="entry name" value="GNAT_dom"/>
</dbReference>
<dbReference type="Proteomes" id="UP000078389">
    <property type="component" value="Unassembled WGS sequence"/>
</dbReference>
<evidence type="ECO:0000313" key="2">
    <source>
        <dbReference type="EMBL" id="OAM78708.1"/>
    </source>
</evidence>
<gene>
    <name evidence="2" type="ORF">A3840_05085</name>
</gene>
<protein>
    <recommendedName>
        <fullName evidence="1">N-acetyltransferase domain-containing protein</fullName>
    </recommendedName>
</protein>
<comment type="caution">
    <text evidence="2">The sequence shown here is derived from an EMBL/GenBank/DDBJ whole genome shotgun (WGS) entry which is preliminary data.</text>
</comment>
<dbReference type="GO" id="GO:0016747">
    <property type="term" value="F:acyltransferase activity, transferring groups other than amino-acyl groups"/>
    <property type="evidence" value="ECO:0007669"/>
    <property type="project" value="InterPro"/>
</dbReference>
<evidence type="ECO:0000313" key="3">
    <source>
        <dbReference type="Proteomes" id="UP000078389"/>
    </source>
</evidence>
<feature type="domain" description="N-acetyltransferase" evidence="1">
    <location>
        <begin position="106"/>
        <end position="228"/>
    </location>
</feature>
<accession>A0A178I3H9</accession>
<sequence>MKTMRQLAASQFESVAALAAGMAEIHASIAAVLAGVAAGAVWVDDAARPAVAIIEGPEGSYLLGKPADAVAAAIADLLDDWVYLHVPPGADVSAALPNRAMLAHPRLVFSLKPADLPVILPTELTLSADADAIGHRLFDGEMEIGRCLPDLVIGARAEIGLWVHPKYRCRGLGTLLVKTVLDAARAQGISRIGWHCHASNRGSVAIARRFADAPPVQALAYSASLPAENAGDLDEPPCRQFARHFEAGEAEIVWLGFHAACAWAEAGETGKALDAVERLARNGWQGEPGWLAHHWALARLQQEPRFAAALETLKKQKAPPG</sequence>
<dbReference type="Gene3D" id="3.40.630.30">
    <property type="match status" value="1"/>
</dbReference>
<name>A0A178I3H9_9HYPH</name>
<dbReference type="CDD" id="cd04301">
    <property type="entry name" value="NAT_SF"/>
    <property type="match status" value="1"/>
</dbReference>
<organism evidence="2 3">
    <name type="scientific">Devosia elaeis</name>
    <dbReference type="NCBI Taxonomy" id="1770058"/>
    <lineage>
        <taxon>Bacteria</taxon>
        <taxon>Pseudomonadati</taxon>
        <taxon>Pseudomonadota</taxon>
        <taxon>Alphaproteobacteria</taxon>
        <taxon>Hyphomicrobiales</taxon>
        <taxon>Devosiaceae</taxon>
        <taxon>Devosia</taxon>
    </lineage>
</organism>
<dbReference type="InterPro" id="IPR016181">
    <property type="entry name" value="Acyl_CoA_acyltransferase"/>
</dbReference>
<evidence type="ECO:0000259" key="1">
    <source>
        <dbReference type="PROSITE" id="PS51186"/>
    </source>
</evidence>
<dbReference type="STRING" id="1770058.A3840_05085"/>
<dbReference type="OrthoDB" id="7054616at2"/>
<reference evidence="2 3" key="1">
    <citation type="submission" date="2016-03" db="EMBL/GenBank/DDBJ databases">
        <title>Genome sequencing of Devosia sp. S37.</title>
        <authorList>
            <person name="Mohd Nor M."/>
        </authorList>
    </citation>
    <scope>NUCLEOTIDE SEQUENCE [LARGE SCALE GENOMIC DNA]</scope>
    <source>
        <strain evidence="2 3">S37</strain>
    </source>
</reference>
<dbReference type="Pfam" id="PF00583">
    <property type="entry name" value="Acetyltransf_1"/>
    <property type="match status" value="1"/>
</dbReference>
<dbReference type="EMBL" id="LVVY01000067">
    <property type="protein sequence ID" value="OAM78708.1"/>
    <property type="molecule type" value="Genomic_DNA"/>
</dbReference>